<gene>
    <name evidence="2" type="ORF">VTL71DRAFT_14319</name>
</gene>
<dbReference type="PANTHER" id="PTHR33594:SF1">
    <property type="entry name" value="HD_PDEASE DOMAIN-CONTAINING PROTEIN"/>
    <property type="match status" value="1"/>
</dbReference>
<dbReference type="Proteomes" id="UP001595075">
    <property type="component" value="Unassembled WGS sequence"/>
</dbReference>
<evidence type="ECO:0000313" key="3">
    <source>
        <dbReference type="Proteomes" id="UP001595075"/>
    </source>
</evidence>
<proteinExistence type="predicted"/>
<protein>
    <recommendedName>
        <fullName evidence="1">HD/PDEase domain-containing protein</fullName>
    </recommendedName>
</protein>
<sequence>MPQNENLISKVRCYVESYMNKFDGSHDFNHIKRVVGLAHVISSSVISSSTKDNPKITPILDPTVITLSALLHDVGDRKYLQEGQDPTTQVLNLLLNFGASPSLAGKVQTICLGVSWNSEMKNPAHVLNLIAQHPELAVVQDADRLDSIGAVGIGRLFTYGGAKTTRDMHAAVEMMDFKLFELEKTMKTEPGKRMAREATERMRMWREWWGDEVGLEGVGTVVLDEAVKSESSAARTEAEAYSDV</sequence>
<accession>A0ABR4CIS3</accession>
<reference evidence="2 3" key="1">
    <citation type="journal article" date="2024" name="Commun. Biol.">
        <title>Comparative genomic analysis of thermophilic fungi reveals convergent evolutionary adaptations and gene losses.</title>
        <authorList>
            <person name="Steindorff A.S."/>
            <person name="Aguilar-Pontes M.V."/>
            <person name="Robinson A.J."/>
            <person name="Andreopoulos B."/>
            <person name="LaButti K."/>
            <person name="Kuo A."/>
            <person name="Mondo S."/>
            <person name="Riley R."/>
            <person name="Otillar R."/>
            <person name="Haridas S."/>
            <person name="Lipzen A."/>
            <person name="Grimwood J."/>
            <person name="Schmutz J."/>
            <person name="Clum A."/>
            <person name="Reid I.D."/>
            <person name="Moisan M.C."/>
            <person name="Butler G."/>
            <person name="Nguyen T.T.M."/>
            <person name="Dewar K."/>
            <person name="Conant G."/>
            <person name="Drula E."/>
            <person name="Henrissat B."/>
            <person name="Hansel C."/>
            <person name="Singer S."/>
            <person name="Hutchinson M.I."/>
            <person name="de Vries R.P."/>
            <person name="Natvig D.O."/>
            <person name="Powell A.J."/>
            <person name="Tsang A."/>
            <person name="Grigoriev I.V."/>
        </authorList>
    </citation>
    <scope>NUCLEOTIDE SEQUENCE [LARGE SCALE GENOMIC DNA]</scope>
    <source>
        <strain evidence="2 3">CBS 494.80</strain>
    </source>
</reference>
<dbReference type="PANTHER" id="PTHR33594">
    <property type="entry name" value="SUPERFAMILY HYDROLASE, PUTATIVE (AFU_ORTHOLOGUE AFUA_1G03035)-RELATED"/>
    <property type="match status" value="1"/>
</dbReference>
<evidence type="ECO:0000313" key="2">
    <source>
        <dbReference type="EMBL" id="KAL2069640.1"/>
    </source>
</evidence>
<feature type="domain" description="HD/PDEase" evidence="1">
    <location>
        <begin position="23"/>
        <end position="157"/>
    </location>
</feature>
<evidence type="ECO:0000259" key="1">
    <source>
        <dbReference type="SMART" id="SM00471"/>
    </source>
</evidence>
<keyword evidence="3" id="KW-1185">Reference proteome</keyword>
<name>A0ABR4CIS3_9HELO</name>
<dbReference type="Gene3D" id="1.20.58.1910">
    <property type="match status" value="1"/>
</dbReference>
<dbReference type="SMART" id="SM00471">
    <property type="entry name" value="HDc"/>
    <property type="match status" value="1"/>
</dbReference>
<comment type="caution">
    <text evidence="2">The sequence shown here is derived from an EMBL/GenBank/DDBJ whole genome shotgun (WGS) entry which is preliminary data.</text>
</comment>
<dbReference type="SUPFAM" id="SSF109604">
    <property type="entry name" value="HD-domain/PDEase-like"/>
    <property type="match status" value="1"/>
</dbReference>
<dbReference type="CDD" id="cd00077">
    <property type="entry name" value="HDc"/>
    <property type="match status" value="1"/>
</dbReference>
<dbReference type="Gene3D" id="1.10.472.50">
    <property type="entry name" value="HD-domain/PDEase-like"/>
    <property type="match status" value="1"/>
</dbReference>
<dbReference type="EMBL" id="JAZHXI010000007">
    <property type="protein sequence ID" value="KAL2069640.1"/>
    <property type="molecule type" value="Genomic_DNA"/>
</dbReference>
<dbReference type="InterPro" id="IPR003607">
    <property type="entry name" value="HD/PDEase_dom"/>
</dbReference>
<organism evidence="2 3">
    <name type="scientific">Oculimacula yallundae</name>
    <dbReference type="NCBI Taxonomy" id="86028"/>
    <lineage>
        <taxon>Eukaryota</taxon>
        <taxon>Fungi</taxon>
        <taxon>Dikarya</taxon>
        <taxon>Ascomycota</taxon>
        <taxon>Pezizomycotina</taxon>
        <taxon>Leotiomycetes</taxon>
        <taxon>Helotiales</taxon>
        <taxon>Ploettnerulaceae</taxon>
        <taxon>Oculimacula</taxon>
    </lineage>
</organism>